<dbReference type="PANTHER" id="PTHR43522:SF10">
    <property type="entry name" value="TRANSKETOLASE"/>
    <property type="match status" value="1"/>
</dbReference>
<feature type="binding site" evidence="15">
    <location>
        <position position="384"/>
    </location>
    <ligand>
        <name>substrate</name>
    </ligand>
</feature>
<dbReference type="RefSeq" id="WP_133793122.1">
    <property type="nucleotide sequence ID" value="NZ_SOCA01000001.1"/>
</dbReference>
<feature type="binding site" evidence="15">
    <location>
        <position position="263"/>
    </location>
    <ligand>
        <name>substrate</name>
    </ligand>
</feature>
<evidence type="ECO:0000256" key="6">
    <source>
        <dbReference type="ARBA" id="ARBA00013152"/>
    </source>
</evidence>
<comment type="similarity">
    <text evidence="4 19">Belongs to the transketolase family.</text>
</comment>
<comment type="cofactor">
    <cofactor evidence="1">
        <name>Ca(2+)</name>
        <dbReference type="ChEBI" id="CHEBI:29108"/>
    </cofactor>
</comment>
<dbReference type="CDD" id="cd07033">
    <property type="entry name" value="TPP_PYR_DXS_TK_like"/>
    <property type="match status" value="1"/>
</dbReference>
<feature type="binding site" evidence="16">
    <location>
        <position position="68"/>
    </location>
    <ligand>
        <name>thiamine diphosphate</name>
        <dbReference type="ChEBI" id="CHEBI:58937"/>
    </ligand>
</feature>
<dbReference type="GO" id="GO:0006098">
    <property type="term" value="P:pentose-phosphate shunt"/>
    <property type="evidence" value="ECO:0007669"/>
    <property type="project" value="TreeGrafter"/>
</dbReference>
<dbReference type="InterPro" id="IPR029061">
    <property type="entry name" value="THDP-binding"/>
</dbReference>
<dbReference type="EC" id="2.2.1.1" evidence="6 13"/>
<comment type="caution">
    <text evidence="21">The sequence shown here is derived from an EMBL/GenBank/DDBJ whole genome shotgun (WGS) entry which is preliminary data.</text>
</comment>
<evidence type="ECO:0000256" key="15">
    <source>
        <dbReference type="PIRSR" id="PIRSR605478-2"/>
    </source>
</evidence>
<dbReference type="InterPro" id="IPR049557">
    <property type="entry name" value="Transketolase_CS"/>
</dbReference>
<evidence type="ECO:0000313" key="21">
    <source>
        <dbReference type="EMBL" id="TDU81143.1"/>
    </source>
</evidence>
<comment type="cofactor">
    <cofactor evidence="17">
        <name>Mg(2+)</name>
        <dbReference type="ChEBI" id="CHEBI:18420"/>
    </cofactor>
    <text evidence="17">Binds 1 Mg(2+) ion per subunit. Can also utilize other divalent metal cations, such as Ca(2+), Mn(2+) and Co(2+).</text>
</comment>
<keyword evidence="22" id="KW-1185">Reference proteome</keyword>
<comment type="cofactor">
    <cofactor evidence="16">
        <name>thiamine diphosphate</name>
        <dbReference type="ChEBI" id="CHEBI:58937"/>
    </cofactor>
    <text evidence="16">Binds 1 thiamine pyrophosphate per subunit. During the reaction, the substrate forms a covalent intermediate with the cofactor.</text>
</comment>
<evidence type="ECO:0000256" key="10">
    <source>
        <dbReference type="ARBA" id="ARBA00022842"/>
    </source>
</evidence>
<keyword evidence="11 16" id="KW-0786">Thiamine pyrophosphate</keyword>
<evidence type="ECO:0000256" key="17">
    <source>
        <dbReference type="PIRSR" id="PIRSR605478-4"/>
    </source>
</evidence>
<feature type="active site" description="Proton donor" evidence="14">
    <location>
        <position position="411"/>
    </location>
</feature>
<feature type="binding site" evidence="15">
    <location>
        <position position="469"/>
    </location>
    <ligand>
        <name>substrate</name>
    </ligand>
</feature>
<feature type="binding site" evidence="16">
    <location>
        <position position="437"/>
    </location>
    <ligand>
        <name>thiamine diphosphate</name>
        <dbReference type="ChEBI" id="CHEBI:58937"/>
    </ligand>
</feature>
<evidence type="ECO:0000256" key="18">
    <source>
        <dbReference type="PIRSR" id="PIRSR605478-5"/>
    </source>
</evidence>
<dbReference type="PANTHER" id="PTHR43522">
    <property type="entry name" value="TRANSKETOLASE"/>
    <property type="match status" value="1"/>
</dbReference>
<evidence type="ECO:0000259" key="20">
    <source>
        <dbReference type="SMART" id="SM00861"/>
    </source>
</evidence>
<evidence type="ECO:0000256" key="12">
    <source>
        <dbReference type="ARBA" id="ARBA00049473"/>
    </source>
</evidence>
<comment type="catalytic activity">
    <reaction evidence="12 19">
        <text>D-sedoheptulose 7-phosphate + D-glyceraldehyde 3-phosphate = aldehydo-D-ribose 5-phosphate + D-xylulose 5-phosphate</text>
        <dbReference type="Rhea" id="RHEA:10508"/>
        <dbReference type="ChEBI" id="CHEBI:57483"/>
        <dbReference type="ChEBI" id="CHEBI:57737"/>
        <dbReference type="ChEBI" id="CHEBI:58273"/>
        <dbReference type="ChEBI" id="CHEBI:59776"/>
        <dbReference type="EC" id="2.2.1.1"/>
    </reaction>
</comment>
<feature type="binding site" evidence="17">
    <location>
        <position position="189"/>
    </location>
    <ligand>
        <name>Mg(2+)</name>
        <dbReference type="ChEBI" id="CHEBI:18420"/>
    </ligand>
</feature>
<protein>
    <recommendedName>
        <fullName evidence="6 13">Transketolase</fullName>
        <ecNumber evidence="6 13">2.2.1.1</ecNumber>
    </recommendedName>
</protein>
<feature type="binding site" evidence="15">
    <location>
        <position position="473"/>
    </location>
    <ligand>
        <name>substrate</name>
    </ligand>
</feature>
<dbReference type="FunFam" id="3.40.50.970:FF:000004">
    <property type="entry name" value="Transketolase"/>
    <property type="match status" value="1"/>
</dbReference>
<dbReference type="EMBL" id="SOCA01000001">
    <property type="protein sequence ID" value="TDU81143.1"/>
    <property type="molecule type" value="Genomic_DNA"/>
</dbReference>
<feature type="binding site" evidence="16">
    <location>
        <begin position="116"/>
        <end position="118"/>
    </location>
    <ligand>
        <name>thiamine diphosphate</name>
        <dbReference type="ChEBI" id="CHEBI:58937"/>
    </ligand>
</feature>
<gene>
    <name evidence="21" type="ORF">EI77_00445</name>
</gene>
<evidence type="ECO:0000256" key="9">
    <source>
        <dbReference type="ARBA" id="ARBA00022837"/>
    </source>
</evidence>
<dbReference type="InterPro" id="IPR055152">
    <property type="entry name" value="Transketolase-like_C_2"/>
</dbReference>
<keyword evidence="10 17" id="KW-0460">Magnesium</keyword>
<dbReference type="InterPro" id="IPR033247">
    <property type="entry name" value="Transketolase_fam"/>
</dbReference>
<evidence type="ECO:0000256" key="7">
    <source>
        <dbReference type="ARBA" id="ARBA00022679"/>
    </source>
</evidence>
<reference evidence="21 22" key="1">
    <citation type="submission" date="2019-03" db="EMBL/GenBank/DDBJ databases">
        <title>Genomic Encyclopedia of Archaeal and Bacterial Type Strains, Phase II (KMG-II): from individual species to whole genera.</title>
        <authorList>
            <person name="Goeker M."/>
        </authorList>
    </citation>
    <scope>NUCLEOTIDE SEQUENCE [LARGE SCALE GENOMIC DNA]</scope>
    <source>
        <strain evidence="21 22">ATCC 25309</strain>
    </source>
</reference>
<dbReference type="Proteomes" id="UP000295662">
    <property type="component" value="Unassembled WGS sequence"/>
</dbReference>
<dbReference type="Pfam" id="PF00456">
    <property type="entry name" value="Transketolase_N"/>
    <property type="match status" value="1"/>
</dbReference>
<feature type="binding site" evidence="15">
    <location>
        <position position="28"/>
    </location>
    <ligand>
        <name>substrate</name>
    </ligand>
</feature>
<feature type="binding site" evidence="15">
    <location>
        <position position="461"/>
    </location>
    <ligand>
        <name>substrate</name>
    </ligand>
</feature>
<evidence type="ECO:0000256" key="1">
    <source>
        <dbReference type="ARBA" id="ARBA00001913"/>
    </source>
</evidence>
<accession>A0A4V3FI59</accession>
<sequence length="658" mass="69341">MNKAILAQAANEARGLAMDAVHKCSSGHLGLPLGSAEIGAVLFGDSLQCNPDEPKWLNRDRFILSAGHGSMFIYSWLHLSGYAVTIEDVSNFRVLHSITPGHPEFHETPGVESTTGPLGQGIGNAVGYALSGKMAAAKYNTADHKIIDNHIIALAGDGCLQEGVAREAVAFAAHNHLDNLIVIFDSNDVTLDAMAKVTQSEDTQALYLALGWNAVTIDGHDIDAVKAAIEEAKKSDNGKPTIIIAKTIIGKGIPEVAGTAKGHGEGGAKFVDAAKKGLGIPEGTHFYVSDEVKNYFSELKAQRASAHAEWNQTFSAWSAANPGLAAELDAARHGTLSAEDLLKVIPEYPAEGKAATRNSGGEILNHLAKAVPHLITGSADLFGSTKNYITGAGDFSATNPTGRNIWFGIREHAMGAICNGIAYDGLFLGSCATFLVFADYCRPSIRLAALAKLPVTYIFTHDSVGVGEDGPTHQPVETVSGLRVIPNLDVIRPGDAEEAAAAFAAAFSRQDGPTLLALSRQDLPHQGIASVLTRREGTIKGGYVLVKESAPLEAIVIATGSEVQHAVEGAKGKNGVRVVSMPCFERFDRQDAAYRESVLPAACTKRIAIEAGVSGLWWKYVGTQGQIIGIDRFGISAPGNTVFKELGITGEAVAKALA</sequence>
<comment type="cofactor">
    <cofactor evidence="3">
        <name>Co(2+)</name>
        <dbReference type="ChEBI" id="CHEBI:48828"/>
    </cofactor>
</comment>
<evidence type="ECO:0000256" key="3">
    <source>
        <dbReference type="ARBA" id="ARBA00001941"/>
    </source>
</evidence>
<dbReference type="GO" id="GO:0005829">
    <property type="term" value="C:cytosol"/>
    <property type="evidence" value="ECO:0007669"/>
    <property type="project" value="TreeGrafter"/>
</dbReference>
<dbReference type="AlphaFoldDB" id="A0A4V3FI59"/>
<dbReference type="SMART" id="SM00861">
    <property type="entry name" value="Transket_pyr"/>
    <property type="match status" value="1"/>
</dbReference>
<dbReference type="FunFam" id="3.40.50.920:FF:000003">
    <property type="entry name" value="Transketolase"/>
    <property type="match status" value="1"/>
</dbReference>
<evidence type="ECO:0000256" key="4">
    <source>
        <dbReference type="ARBA" id="ARBA00007131"/>
    </source>
</evidence>
<evidence type="ECO:0000313" key="22">
    <source>
        <dbReference type="Proteomes" id="UP000295662"/>
    </source>
</evidence>
<dbReference type="NCBIfam" id="TIGR00232">
    <property type="entry name" value="tktlase_bact"/>
    <property type="match status" value="1"/>
</dbReference>
<proteinExistence type="inferred from homology"/>
<organism evidence="21 22">
    <name type="scientific">Prosthecobacter fusiformis</name>
    <dbReference type="NCBI Taxonomy" id="48464"/>
    <lineage>
        <taxon>Bacteria</taxon>
        <taxon>Pseudomonadati</taxon>
        <taxon>Verrucomicrobiota</taxon>
        <taxon>Verrucomicrobiia</taxon>
        <taxon>Verrucomicrobiales</taxon>
        <taxon>Verrucomicrobiaceae</taxon>
        <taxon>Prosthecobacter</taxon>
    </lineage>
</organism>
<dbReference type="OrthoDB" id="8732661at2"/>
<feature type="binding site" evidence="16">
    <location>
        <position position="187"/>
    </location>
    <ligand>
        <name>thiamine diphosphate</name>
        <dbReference type="ChEBI" id="CHEBI:58937"/>
    </ligand>
</feature>
<feature type="site" description="Important for catalytic activity" evidence="18">
    <location>
        <position position="263"/>
    </location>
</feature>
<dbReference type="Gene3D" id="3.40.50.970">
    <property type="match status" value="2"/>
</dbReference>
<evidence type="ECO:0000256" key="11">
    <source>
        <dbReference type="ARBA" id="ARBA00023052"/>
    </source>
</evidence>
<dbReference type="Gene3D" id="3.40.50.920">
    <property type="match status" value="1"/>
</dbReference>
<dbReference type="CDD" id="cd02012">
    <property type="entry name" value="TPP_TK"/>
    <property type="match status" value="1"/>
</dbReference>
<comment type="subunit">
    <text evidence="5 19">Homodimer.</text>
</comment>
<evidence type="ECO:0000256" key="2">
    <source>
        <dbReference type="ARBA" id="ARBA00001936"/>
    </source>
</evidence>
<feature type="site" description="Important for catalytic activity" evidence="18">
    <location>
        <position position="28"/>
    </location>
</feature>
<keyword evidence="8 17" id="KW-0479">Metal-binding</keyword>
<evidence type="ECO:0000256" key="5">
    <source>
        <dbReference type="ARBA" id="ARBA00011738"/>
    </source>
</evidence>
<dbReference type="InterPro" id="IPR005475">
    <property type="entry name" value="Transketolase-like_Pyr-bd"/>
</dbReference>
<dbReference type="GO" id="GO:0046872">
    <property type="term" value="F:metal ion binding"/>
    <property type="evidence" value="ECO:0007669"/>
    <property type="project" value="UniProtKB-KW"/>
</dbReference>
<feature type="binding site" evidence="17">
    <location>
        <position position="187"/>
    </location>
    <ligand>
        <name>Mg(2+)</name>
        <dbReference type="ChEBI" id="CHEBI:18420"/>
    </ligand>
</feature>
<feature type="binding site" evidence="16">
    <location>
        <position position="158"/>
    </location>
    <ligand>
        <name>thiamine diphosphate</name>
        <dbReference type="ChEBI" id="CHEBI:58937"/>
    </ligand>
</feature>
<feature type="binding site" evidence="15">
    <location>
        <position position="520"/>
    </location>
    <ligand>
        <name>substrate</name>
    </ligand>
</feature>
<comment type="cofactor">
    <cofactor evidence="2">
        <name>Mn(2+)</name>
        <dbReference type="ChEBI" id="CHEBI:29035"/>
    </cofactor>
</comment>
<evidence type="ECO:0000256" key="8">
    <source>
        <dbReference type="ARBA" id="ARBA00022723"/>
    </source>
</evidence>
<comment type="cofactor">
    <cofactor evidence="19">
        <name>Mg(2+)</name>
        <dbReference type="ChEBI" id="CHEBI:18420"/>
    </cofactor>
    <cofactor evidence="19">
        <name>Ca(2+)</name>
        <dbReference type="ChEBI" id="CHEBI:29108"/>
    </cofactor>
    <cofactor evidence="19">
        <name>Mn(2+)</name>
        <dbReference type="ChEBI" id="CHEBI:29035"/>
    </cofactor>
    <cofactor evidence="19">
        <name>Co(2+)</name>
        <dbReference type="ChEBI" id="CHEBI:48828"/>
    </cofactor>
    <text evidence="19">Binds 1 Mg(2+) ion per subunit. Can also utilize other divalent metal cations, such as Ca(2+), Mn(2+) and Co(2+).</text>
</comment>
<dbReference type="GO" id="GO:0004802">
    <property type="term" value="F:transketolase activity"/>
    <property type="evidence" value="ECO:0007669"/>
    <property type="project" value="UniProtKB-UniRule"/>
</dbReference>
<evidence type="ECO:0000256" key="13">
    <source>
        <dbReference type="NCBIfam" id="TIGR00232"/>
    </source>
</evidence>
<comment type="function">
    <text evidence="19">Catalyzes the transfer of a two-carbon ketol group from a ketose donor to an aldose acceptor, via a covalent intermediate with the cofactor thiamine pyrophosphate.</text>
</comment>
<feature type="binding site" evidence="15">
    <location>
        <position position="357"/>
    </location>
    <ligand>
        <name>substrate</name>
    </ligand>
</feature>
<dbReference type="FunFam" id="3.40.50.970:FF:000045">
    <property type="entry name" value="Transketolase"/>
    <property type="match status" value="1"/>
</dbReference>
<evidence type="ECO:0000256" key="19">
    <source>
        <dbReference type="RuleBase" id="RU004996"/>
    </source>
</evidence>
<dbReference type="Pfam" id="PF02779">
    <property type="entry name" value="Transket_pyr"/>
    <property type="match status" value="1"/>
</dbReference>
<evidence type="ECO:0000256" key="14">
    <source>
        <dbReference type="PIRSR" id="PIRSR605478-1"/>
    </source>
</evidence>
<dbReference type="InterPro" id="IPR005478">
    <property type="entry name" value="Transketolase_bac-like"/>
</dbReference>
<dbReference type="PROSITE" id="PS00802">
    <property type="entry name" value="TRANSKETOLASE_2"/>
    <property type="match status" value="1"/>
</dbReference>
<feature type="binding site" evidence="16">
    <location>
        <position position="263"/>
    </location>
    <ligand>
        <name>thiamine diphosphate</name>
        <dbReference type="ChEBI" id="CHEBI:58937"/>
    </ligand>
</feature>
<dbReference type="Pfam" id="PF22613">
    <property type="entry name" value="Transketolase_C_1"/>
    <property type="match status" value="1"/>
</dbReference>
<keyword evidence="7 19" id="KW-0808">Transferase</keyword>
<feature type="domain" description="Transketolase-like pyrimidine-binding" evidence="20">
    <location>
        <begin position="354"/>
        <end position="525"/>
    </location>
</feature>
<name>A0A4V3FI59_9BACT</name>
<dbReference type="SUPFAM" id="SSF52922">
    <property type="entry name" value="TK C-terminal domain-like"/>
    <property type="match status" value="1"/>
</dbReference>
<dbReference type="SUPFAM" id="SSF52518">
    <property type="entry name" value="Thiamin diphosphate-binding fold (THDP-binding)"/>
    <property type="match status" value="2"/>
</dbReference>
<dbReference type="InterPro" id="IPR020826">
    <property type="entry name" value="Transketolase_BS"/>
</dbReference>
<evidence type="ECO:0000256" key="16">
    <source>
        <dbReference type="PIRSR" id="PIRSR605478-3"/>
    </source>
</evidence>
<dbReference type="InterPro" id="IPR009014">
    <property type="entry name" value="Transketo_C/PFOR_II"/>
</dbReference>
<dbReference type="InterPro" id="IPR005474">
    <property type="entry name" value="Transketolase_N"/>
</dbReference>
<dbReference type="PROSITE" id="PS00801">
    <property type="entry name" value="TRANSKETOLASE_1"/>
    <property type="match status" value="1"/>
</dbReference>
<feature type="binding site" evidence="17">
    <location>
        <position position="157"/>
    </location>
    <ligand>
        <name>Mg(2+)</name>
        <dbReference type="ChEBI" id="CHEBI:18420"/>
    </ligand>
</feature>
<keyword evidence="9 19" id="KW-0106">Calcium</keyword>